<evidence type="ECO:0000256" key="2">
    <source>
        <dbReference type="ARBA" id="ARBA00022490"/>
    </source>
</evidence>
<dbReference type="AlphaFoldDB" id="A0A7G8T661"/>
<accession>A0A7G8T661</accession>
<sequence>MEQFRYTIKDENGIHARPAGLLVKCAKGFQSVVTIECGSNKAPLSKLFALMGMNIKQGDTVSVTAEGPDEAAAIQAVQDTIEKNA</sequence>
<dbReference type="PANTHER" id="PTHR33705:SF2">
    <property type="entry name" value="PHOSPHOCARRIER PROTEIN NPR"/>
    <property type="match status" value="1"/>
</dbReference>
<protein>
    <submittedName>
        <fullName evidence="5">HPr family phosphocarrier protein</fullName>
    </submittedName>
</protein>
<dbReference type="NCBIfam" id="TIGR01003">
    <property type="entry name" value="PTS_HPr_family"/>
    <property type="match status" value="1"/>
</dbReference>
<dbReference type="Gene3D" id="3.30.1340.10">
    <property type="entry name" value="HPr-like"/>
    <property type="match status" value="1"/>
</dbReference>
<dbReference type="KEGG" id="cfem:HCR03_09865"/>
<dbReference type="PANTHER" id="PTHR33705">
    <property type="entry name" value="PHOSPHOCARRIER PROTEIN HPR"/>
    <property type="match status" value="1"/>
</dbReference>
<dbReference type="SUPFAM" id="SSF55594">
    <property type="entry name" value="HPr-like"/>
    <property type="match status" value="1"/>
</dbReference>
<dbReference type="InterPro" id="IPR000032">
    <property type="entry name" value="HPr-like"/>
</dbReference>
<name>A0A7G8T661_9FIRM</name>
<dbReference type="PROSITE" id="PS51350">
    <property type="entry name" value="PTS_HPR_DOM"/>
    <property type="match status" value="1"/>
</dbReference>
<evidence type="ECO:0000256" key="1">
    <source>
        <dbReference type="ARBA" id="ARBA00004496"/>
    </source>
</evidence>
<keyword evidence="3" id="KW-0598">Phosphotransferase system</keyword>
<dbReference type="EMBL" id="CP060286">
    <property type="protein sequence ID" value="QNK39102.1"/>
    <property type="molecule type" value="Genomic_DNA"/>
</dbReference>
<dbReference type="Pfam" id="PF00381">
    <property type="entry name" value="PTS-HPr"/>
    <property type="match status" value="1"/>
</dbReference>
<organism evidence="5 6">
    <name type="scientific">Caproicibacter fermentans</name>
    <dbReference type="NCBI Taxonomy" id="2576756"/>
    <lineage>
        <taxon>Bacteria</taxon>
        <taxon>Bacillati</taxon>
        <taxon>Bacillota</taxon>
        <taxon>Clostridia</taxon>
        <taxon>Eubacteriales</taxon>
        <taxon>Acutalibacteraceae</taxon>
        <taxon>Caproicibacter</taxon>
    </lineage>
</organism>
<dbReference type="PRINTS" id="PR00107">
    <property type="entry name" value="PHOSPHOCPHPR"/>
</dbReference>
<dbReference type="GO" id="GO:0009401">
    <property type="term" value="P:phosphoenolpyruvate-dependent sugar phosphotransferase system"/>
    <property type="evidence" value="ECO:0007669"/>
    <property type="project" value="UniProtKB-KW"/>
</dbReference>
<evidence type="ECO:0000256" key="3">
    <source>
        <dbReference type="ARBA" id="ARBA00022683"/>
    </source>
</evidence>
<dbReference type="Proteomes" id="UP000515909">
    <property type="component" value="Chromosome"/>
</dbReference>
<feature type="domain" description="HPr" evidence="4">
    <location>
        <begin position="1"/>
        <end position="85"/>
    </location>
</feature>
<dbReference type="CDD" id="cd00367">
    <property type="entry name" value="PTS-HPr_like"/>
    <property type="match status" value="1"/>
</dbReference>
<keyword evidence="2" id="KW-0963">Cytoplasm</keyword>
<dbReference type="RefSeq" id="WP_187034137.1">
    <property type="nucleotide sequence ID" value="NZ_CP060286.1"/>
</dbReference>
<dbReference type="InterPro" id="IPR035895">
    <property type="entry name" value="HPr-like_sf"/>
</dbReference>
<reference evidence="5 6" key="1">
    <citation type="submission" date="2020-08" db="EMBL/GenBank/DDBJ databases">
        <title>The isolate Caproiciproducens sp. 7D4C2 produces n-caproate at mildly acidic conditions from hexoses: genome and rBOX comparison with related strains and chain-elongating bacteria.</title>
        <authorList>
            <person name="Esquivel-Elizondo S."/>
            <person name="Bagci C."/>
            <person name="Temovska M."/>
            <person name="Jeon B.S."/>
            <person name="Bessarab I."/>
            <person name="Williams R.B.H."/>
            <person name="Huson D.H."/>
            <person name="Angenent L.T."/>
        </authorList>
    </citation>
    <scope>NUCLEOTIDE SEQUENCE [LARGE SCALE GENOMIC DNA]</scope>
    <source>
        <strain evidence="5 6">7D4C2</strain>
    </source>
</reference>
<evidence type="ECO:0000259" key="4">
    <source>
        <dbReference type="PROSITE" id="PS51350"/>
    </source>
</evidence>
<proteinExistence type="predicted"/>
<comment type="subcellular location">
    <subcellularLocation>
        <location evidence="1">Cytoplasm</location>
    </subcellularLocation>
</comment>
<dbReference type="InterPro" id="IPR050399">
    <property type="entry name" value="HPr"/>
</dbReference>
<gene>
    <name evidence="5" type="ORF">HCR03_09865</name>
</gene>
<evidence type="ECO:0000313" key="5">
    <source>
        <dbReference type="EMBL" id="QNK39102.1"/>
    </source>
</evidence>
<evidence type="ECO:0000313" key="6">
    <source>
        <dbReference type="Proteomes" id="UP000515909"/>
    </source>
</evidence>
<dbReference type="GO" id="GO:0005737">
    <property type="term" value="C:cytoplasm"/>
    <property type="evidence" value="ECO:0007669"/>
    <property type="project" value="UniProtKB-SubCell"/>
</dbReference>